<evidence type="ECO:0000259" key="2">
    <source>
        <dbReference type="Pfam" id="PF12697"/>
    </source>
</evidence>
<feature type="domain" description="AB hydrolase-1" evidence="2">
    <location>
        <begin position="34"/>
        <end position="253"/>
    </location>
</feature>
<evidence type="ECO:0000313" key="4">
    <source>
        <dbReference type="Proteomes" id="UP000244913"/>
    </source>
</evidence>
<dbReference type="InterPro" id="IPR052897">
    <property type="entry name" value="Sec-Metab_Biosynth_Hydrolase"/>
</dbReference>
<dbReference type="InterPro" id="IPR000073">
    <property type="entry name" value="AB_hydrolase_1"/>
</dbReference>
<dbReference type="PANTHER" id="PTHR37017:SF11">
    <property type="entry name" value="ESTERASE_LIPASE_THIOESTERASE DOMAIN-CONTAINING PROTEIN"/>
    <property type="match status" value="1"/>
</dbReference>
<reference evidence="3 4" key="1">
    <citation type="submission" date="2018-04" db="EMBL/GenBank/DDBJ databases">
        <title>The genome sequence of Caulobacter sp. 736.</title>
        <authorList>
            <person name="Gao J."/>
            <person name="Sun J."/>
        </authorList>
    </citation>
    <scope>NUCLEOTIDE SEQUENCE [LARGE SCALE GENOMIC DNA]</scope>
    <source>
        <strain evidence="3 4">736</strain>
    </source>
</reference>
<keyword evidence="1" id="KW-0732">Signal</keyword>
<feature type="signal peptide" evidence="1">
    <location>
        <begin position="1"/>
        <end position="24"/>
    </location>
</feature>
<keyword evidence="4" id="KW-1185">Reference proteome</keyword>
<dbReference type="AlphaFoldDB" id="A0A2T9JQL3"/>
<dbReference type="GO" id="GO:0016787">
    <property type="term" value="F:hydrolase activity"/>
    <property type="evidence" value="ECO:0007669"/>
    <property type="project" value="UniProtKB-KW"/>
</dbReference>
<comment type="caution">
    <text evidence="3">The sequence shown here is derived from an EMBL/GenBank/DDBJ whole genome shotgun (WGS) entry which is preliminary data.</text>
</comment>
<dbReference type="Gene3D" id="3.40.50.1820">
    <property type="entry name" value="alpha/beta hydrolase"/>
    <property type="match status" value="1"/>
</dbReference>
<keyword evidence="3" id="KW-0378">Hydrolase</keyword>
<evidence type="ECO:0000256" key="1">
    <source>
        <dbReference type="SAM" id="SignalP"/>
    </source>
</evidence>
<name>A0A2T9JQL3_9CAUL</name>
<sequence>MRKSIRALSLAAAMALSGAASAHAAETAGGKPTIVLVHGAFADASGWNGVVGKLSRDGYTVIAAANPLRGLSSDAASLSALVDSIPGPVVLVGHSYGGEVITEAAAGKTHVSALVYVAAFLPEVGESALTLSAKFPGGTLGETLTSVRLPDGGEDFYIQPAKFHAQFAADTPPATAALMAATQRPVTKAALAEPATVATWKQLPSYVVYGTADRNIPAQTERFMAERAKARKTVAVEGGSHALMVSHPDKVAALIEEAASAR</sequence>
<feature type="chain" id="PRO_5015476347" evidence="1">
    <location>
        <begin position="25"/>
        <end position="262"/>
    </location>
</feature>
<dbReference type="EMBL" id="QDKP01000017">
    <property type="protein sequence ID" value="PVM85999.1"/>
    <property type="molecule type" value="Genomic_DNA"/>
</dbReference>
<protein>
    <submittedName>
        <fullName evidence="3">Alpha/beta hydrolase</fullName>
    </submittedName>
</protein>
<dbReference type="PANTHER" id="PTHR37017">
    <property type="entry name" value="AB HYDROLASE-1 DOMAIN-CONTAINING PROTEIN-RELATED"/>
    <property type="match status" value="1"/>
</dbReference>
<organism evidence="3 4">
    <name type="scientific">Caulobacter radicis</name>
    <dbReference type="NCBI Taxonomy" id="2172650"/>
    <lineage>
        <taxon>Bacteria</taxon>
        <taxon>Pseudomonadati</taxon>
        <taxon>Pseudomonadota</taxon>
        <taxon>Alphaproteobacteria</taxon>
        <taxon>Caulobacterales</taxon>
        <taxon>Caulobacteraceae</taxon>
        <taxon>Caulobacter</taxon>
    </lineage>
</organism>
<dbReference type="SUPFAM" id="SSF53474">
    <property type="entry name" value="alpha/beta-Hydrolases"/>
    <property type="match status" value="1"/>
</dbReference>
<dbReference type="Pfam" id="PF12697">
    <property type="entry name" value="Abhydrolase_6"/>
    <property type="match status" value="1"/>
</dbReference>
<evidence type="ECO:0000313" key="3">
    <source>
        <dbReference type="EMBL" id="PVM85999.1"/>
    </source>
</evidence>
<accession>A0A2T9JQL3</accession>
<gene>
    <name evidence="3" type="ORF">DDF65_06135</name>
</gene>
<dbReference type="RefSeq" id="WP_116565543.1">
    <property type="nucleotide sequence ID" value="NZ_QDKP01000017.1"/>
</dbReference>
<dbReference type="Proteomes" id="UP000244913">
    <property type="component" value="Unassembled WGS sequence"/>
</dbReference>
<dbReference type="InterPro" id="IPR029058">
    <property type="entry name" value="AB_hydrolase_fold"/>
</dbReference>
<proteinExistence type="predicted"/>